<dbReference type="Proteomes" id="UP000012174">
    <property type="component" value="Unassembled WGS sequence"/>
</dbReference>
<dbReference type="GO" id="GO:0061630">
    <property type="term" value="F:ubiquitin protein ligase activity"/>
    <property type="evidence" value="ECO:0007669"/>
    <property type="project" value="UniProtKB-EC"/>
</dbReference>
<feature type="region of interest" description="Disordered" evidence="9">
    <location>
        <begin position="449"/>
        <end position="483"/>
    </location>
</feature>
<dbReference type="KEGG" id="ela:UCREL1_6169"/>
<dbReference type="Gene3D" id="1.20.120.1750">
    <property type="match status" value="1"/>
</dbReference>
<accession>M7SKG4</accession>
<evidence type="ECO:0000256" key="2">
    <source>
        <dbReference type="ARBA" id="ARBA00012251"/>
    </source>
</evidence>
<dbReference type="InterPro" id="IPR044066">
    <property type="entry name" value="TRIAD_supradom"/>
</dbReference>
<organism evidence="11 12">
    <name type="scientific">Eutypa lata (strain UCR-EL1)</name>
    <name type="common">Grapevine dieback disease fungus</name>
    <name type="synonym">Eutypa armeniacae</name>
    <dbReference type="NCBI Taxonomy" id="1287681"/>
    <lineage>
        <taxon>Eukaryota</taxon>
        <taxon>Fungi</taxon>
        <taxon>Dikarya</taxon>
        <taxon>Ascomycota</taxon>
        <taxon>Pezizomycotina</taxon>
        <taxon>Sordariomycetes</taxon>
        <taxon>Xylariomycetidae</taxon>
        <taxon>Xylariales</taxon>
        <taxon>Diatrypaceae</taxon>
        <taxon>Eutypa</taxon>
    </lineage>
</organism>
<evidence type="ECO:0000256" key="9">
    <source>
        <dbReference type="SAM" id="MobiDB-lite"/>
    </source>
</evidence>
<feature type="compositionally biased region" description="Basic and acidic residues" evidence="9">
    <location>
        <begin position="701"/>
        <end position="716"/>
    </location>
</feature>
<evidence type="ECO:0000313" key="12">
    <source>
        <dbReference type="Proteomes" id="UP000012174"/>
    </source>
</evidence>
<dbReference type="InterPro" id="IPR013083">
    <property type="entry name" value="Znf_RING/FYVE/PHD"/>
</dbReference>
<dbReference type="Pfam" id="PF01485">
    <property type="entry name" value="IBR"/>
    <property type="match status" value="1"/>
</dbReference>
<dbReference type="AlphaFoldDB" id="M7SKG4"/>
<dbReference type="EMBL" id="KB706579">
    <property type="protein sequence ID" value="EMR66844.1"/>
    <property type="molecule type" value="Genomic_DNA"/>
</dbReference>
<keyword evidence="12" id="KW-1185">Reference proteome</keyword>
<dbReference type="PROSITE" id="PS51873">
    <property type="entry name" value="TRIAD"/>
    <property type="match status" value="1"/>
</dbReference>
<dbReference type="Gene3D" id="3.30.40.10">
    <property type="entry name" value="Zinc/RING finger domain, C3HC4 (zinc finger)"/>
    <property type="match status" value="1"/>
</dbReference>
<evidence type="ECO:0000256" key="7">
    <source>
        <dbReference type="ARBA" id="ARBA00022786"/>
    </source>
</evidence>
<dbReference type="HOGENOM" id="CLU_008347_0_0_1"/>
<dbReference type="CDD" id="cd22584">
    <property type="entry name" value="Rcat_RBR_unk"/>
    <property type="match status" value="1"/>
</dbReference>
<name>M7SKG4_EUTLA</name>
<dbReference type="OrthoDB" id="9977870at2759"/>
<keyword evidence="4" id="KW-0479">Metal-binding</keyword>
<feature type="compositionally biased region" description="Basic and acidic residues" evidence="9">
    <location>
        <begin position="107"/>
        <end position="137"/>
    </location>
</feature>
<proteinExistence type="predicted"/>
<keyword evidence="8" id="KW-0862">Zinc</keyword>
<keyword evidence="7" id="KW-0833">Ubl conjugation pathway</keyword>
<comment type="catalytic activity">
    <reaction evidence="1">
        <text>[E2 ubiquitin-conjugating enzyme]-S-ubiquitinyl-L-cysteine + [acceptor protein]-L-lysine = [E2 ubiquitin-conjugating enzyme]-L-cysteine + [acceptor protein]-N(6)-ubiquitinyl-L-lysine.</text>
        <dbReference type="EC" id="2.3.2.31"/>
    </reaction>
</comment>
<evidence type="ECO:0000313" key="11">
    <source>
        <dbReference type="EMBL" id="EMR66844.1"/>
    </source>
</evidence>
<reference evidence="12" key="1">
    <citation type="journal article" date="2013" name="Genome Announc.">
        <title>Draft genome sequence of the grapevine dieback fungus Eutypa lata UCR-EL1.</title>
        <authorList>
            <person name="Blanco-Ulate B."/>
            <person name="Rolshausen P.E."/>
            <person name="Cantu D."/>
        </authorList>
    </citation>
    <scope>NUCLEOTIDE SEQUENCE [LARGE SCALE GENOMIC DNA]</scope>
    <source>
        <strain evidence="12">UCR-EL1</strain>
    </source>
</reference>
<gene>
    <name evidence="11" type="ORF">UCREL1_6169</name>
</gene>
<feature type="compositionally biased region" description="Acidic residues" evidence="9">
    <location>
        <begin position="556"/>
        <end position="576"/>
    </location>
</feature>
<dbReference type="GO" id="GO:0008270">
    <property type="term" value="F:zinc ion binding"/>
    <property type="evidence" value="ECO:0007669"/>
    <property type="project" value="UniProtKB-KW"/>
</dbReference>
<keyword evidence="6" id="KW-0863">Zinc-finger</keyword>
<sequence length="786" mass="89060">MLLCESTTSTTEVVAEGVSEATTYESEDGEAVAPIWKGKGKGKEVYSPSDSAVALPEMLDGIDEADWMKYEPPEGLKTAPPGVDSDILLQVIQDSIDRIKTKIAEDEERQKVEAEARNAKEEDGAEQESKEDKELEIPRVSVDTVNEPIRPPSPNRNPECVSCLDDFSARETTKASCQHHYCGACFRRLIATACEHEQQWPPKCCLSAIPERTIMASLVDEDAELLREWLARGAEWNIPVTERVYCGSRECGLWCRPEHIDAAQGEAQCPAGHWTCVICRGPQHEGSQCPQDRDLLRTNELAEEEGWQRCYGCGAYVEHQEACQHMTCRCGAEFCYVCGSRWRTCACTMEQLAAVKRDASDRRAARAQRDAEEEAELAEALRLVAEFEREEALKAELLHQEQERVRGEERRRALEARIRLEEARRGDIAARFRDLRAELDAVRERQREVVRRDHEAEEEGLRRRDRAQRDAVRRRHGEEREALGEAAEAKLRDLEDALQCEYAARVAEERRIGEQYAAQLEAYWERRWERQRQQQRYQKKKKGKAKGKGVVRIDNNEDNEEEVVEEVEEEKEEKEENSEAKAKQQMRAALSDLQRRLDAGFEAWRRRADAELEACRYASREDIAIRAELEDEAERRLTEARRAGREAFARRRMAELRWVEVVVEEGARVLAEMEEAEVETGRDALTEEDVEAWLLEGEGQGEAKSDDSDGEGKEAGRGPSVLDEYLEDYYVHARDGDGSGVHLMKAMVSGGEATAAAAAAAATAAWDADDCHQDLREFVIPGAFVA</sequence>
<keyword evidence="5" id="KW-0677">Repeat</keyword>
<evidence type="ECO:0000256" key="1">
    <source>
        <dbReference type="ARBA" id="ARBA00001798"/>
    </source>
</evidence>
<evidence type="ECO:0000256" key="5">
    <source>
        <dbReference type="ARBA" id="ARBA00022737"/>
    </source>
</evidence>
<dbReference type="SUPFAM" id="SSF57850">
    <property type="entry name" value="RING/U-box"/>
    <property type="match status" value="1"/>
</dbReference>
<keyword evidence="3" id="KW-0808">Transferase</keyword>
<dbReference type="EC" id="2.3.2.31" evidence="2"/>
<dbReference type="InterPro" id="IPR031127">
    <property type="entry name" value="E3_UB_ligase_RBR"/>
</dbReference>
<dbReference type="eggNOG" id="KOG1812">
    <property type="taxonomic scope" value="Eukaryota"/>
</dbReference>
<dbReference type="InterPro" id="IPR002867">
    <property type="entry name" value="IBR_dom"/>
</dbReference>
<evidence type="ECO:0000256" key="4">
    <source>
        <dbReference type="ARBA" id="ARBA00022723"/>
    </source>
</evidence>
<feature type="region of interest" description="Disordered" evidence="9">
    <location>
        <begin position="107"/>
        <end position="152"/>
    </location>
</feature>
<dbReference type="GO" id="GO:0016567">
    <property type="term" value="P:protein ubiquitination"/>
    <property type="evidence" value="ECO:0007669"/>
    <property type="project" value="InterPro"/>
</dbReference>
<feature type="region of interest" description="Disordered" evidence="9">
    <location>
        <begin position="696"/>
        <end position="719"/>
    </location>
</feature>
<evidence type="ECO:0000259" key="10">
    <source>
        <dbReference type="PROSITE" id="PS51873"/>
    </source>
</evidence>
<feature type="region of interest" description="Disordered" evidence="9">
    <location>
        <begin position="555"/>
        <end position="585"/>
    </location>
</feature>
<evidence type="ECO:0000256" key="6">
    <source>
        <dbReference type="ARBA" id="ARBA00022771"/>
    </source>
</evidence>
<dbReference type="PANTHER" id="PTHR11685">
    <property type="entry name" value="RBR FAMILY RING FINGER AND IBR DOMAIN-CONTAINING"/>
    <property type="match status" value="1"/>
</dbReference>
<protein>
    <recommendedName>
        <fullName evidence="2">RBR-type E3 ubiquitin transferase</fullName>
        <ecNumber evidence="2">2.3.2.31</ecNumber>
    </recommendedName>
</protein>
<evidence type="ECO:0000256" key="8">
    <source>
        <dbReference type="ARBA" id="ARBA00022833"/>
    </source>
</evidence>
<feature type="domain" description="RING-type" evidence="10">
    <location>
        <begin position="156"/>
        <end position="359"/>
    </location>
</feature>
<evidence type="ECO:0000256" key="3">
    <source>
        <dbReference type="ARBA" id="ARBA00022679"/>
    </source>
</evidence>